<dbReference type="Proteomes" id="UP000002489">
    <property type="component" value="Unassembled WGS sequence"/>
</dbReference>
<organism evidence="1 2">
    <name type="scientific">Fusarium oxysporum (strain Fo5176)</name>
    <name type="common">Fusarium vascular wilt</name>
    <dbReference type="NCBI Taxonomy" id="660025"/>
    <lineage>
        <taxon>Eukaryota</taxon>
        <taxon>Fungi</taxon>
        <taxon>Dikarya</taxon>
        <taxon>Ascomycota</taxon>
        <taxon>Pezizomycotina</taxon>
        <taxon>Sordariomycetes</taxon>
        <taxon>Hypocreomycetidae</taxon>
        <taxon>Hypocreales</taxon>
        <taxon>Nectriaceae</taxon>
        <taxon>Fusarium</taxon>
        <taxon>Fusarium oxysporum species complex</taxon>
    </lineage>
</organism>
<protein>
    <submittedName>
        <fullName evidence="1">Uncharacterized protein</fullName>
    </submittedName>
</protein>
<accession>A0A0D2YEE1</accession>
<sequence length="53" mass="5826">MFLLLVAKLSLQERAGLNSKLKVIHHLRLTPTDFAPVAWEANGLNPGTVSLFP</sequence>
<name>A0A0D2YEE1_FUSOF</name>
<dbReference type="EnsemblFungi" id="FOXG_14678T0">
    <property type="protein sequence ID" value="FOXG_14678P0"/>
    <property type="gene ID" value="FOXG_14678"/>
</dbReference>
<evidence type="ECO:0000313" key="1">
    <source>
        <dbReference type="EnsemblFungi" id="FOXG_14678P0"/>
    </source>
</evidence>
<evidence type="ECO:0000313" key="2">
    <source>
        <dbReference type="Proteomes" id="UP000002489"/>
    </source>
</evidence>
<reference evidence="2" key="1">
    <citation type="journal article" date="2012" name="Mol. Plant Microbe Interact.">
        <title>A highly conserved effector in Fusarium oxysporum is required for full virulence on Arabidopsis.</title>
        <authorList>
            <person name="Thatcher L.F."/>
            <person name="Gardiner D.M."/>
            <person name="Kazan K."/>
            <person name="Manners J."/>
        </authorList>
    </citation>
    <scope>NUCLEOTIDE SEQUENCE [LARGE SCALE GENOMIC DNA]</scope>
    <source>
        <strain evidence="2">Fo5176</strain>
    </source>
</reference>
<reference evidence="1" key="2">
    <citation type="submission" date="2025-08" db="UniProtKB">
        <authorList>
            <consortium name="EnsemblFungi"/>
        </authorList>
    </citation>
    <scope>IDENTIFICATION</scope>
    <source>
        <strain evidence="1">4287 / CBS 123668 / FGSC 9935 / NRRL 34936</strain>
    </source>
</reference>
<proteinExistence type="predicted"/>
<dbReference type="AlphaFoldDB" id="A0A0D2YEE1"/>